<dbReference type="EMBL" id="CP109109">
    <property type="protein sequence ID" value="WSB96208.1"/>
    <property type="molecule type" value="Genomic_DNA"/>
</dbReference>
<evidence type="ECO:0000313" key="2">
    <source>
        <dbReference type="Proteomes" id="UP001348369"/>
    </source>
</evidence>
<organism evidence="1 2">
    <name type="scientific">Streptomyces scopuliridis</name>
    <dbReference type="NCBI Taxonomy" id="452529"/>
    <lineage>
        <taxon>Bacteria</taxon>
        <taxon>Bacillati</taxon>
        <taxon>Actinomycetota</taxon>
        <taxon>Actinomycetes</taxon>
        <taxon>Kitasatosporales</taxon>
        <taxon>Streptomycetaceae</taxon>
        <taxon>Streptomyces</taxon>
    </lineage>
</organism>
<reference evidence="1" key="1">
    <citation type="submission" date="2022-10" db="EMBL/GenBank/DDBJ databases">
        <title>The complete genomes of actinobacterial strains from the NBC collection.</title>
        <authorList>
            <person name="Joergensen T.S."/>
            <person name="Alvarez Arevalo M."/>
            <person name="Sterndorff E.B."/>
            <person name="Faurdal D."/>
            <person name="Vuksanovic O."/>
            <person name="Mourched A.-S."/>
            <person name="Charusanti P."/>
            <person name="Shaw S."/>
            <person name="Blin K."/>
            <person name="Weber T."/>
        </authorList>
    </citation>
    <scope>NUCLEOTIDE SEQUENCE</scope>
    <source>
        <strain evidence="1">NBC 01771</strain>
    </source>
</reference>
<dbReference type="Proteomes" id="UP001348369">
    <property type="component" value="Chromosome"/>
</dbReference>
<evidence type="ECO:0000313" key="1">
    <source>
        <dbReference type="EMBL" id="WSB96208.1"/>
    </source>
</evidence>
<keyword evidence="2" id="KW-1185">Reference proteome</keyword>
<protein>
    <submittedName>
        <fullName evidence="1">Uncharacterized protein</fullName>
    </submittedName>
</protein>
<proteinExistence type="predicted"/>
<sequence>MAITLALTVIGALFLVCLYALGGARPEPPDLESWLSGSSTAYHSPALLAAIRET</sequence>
<accession>A0ACD4ZDD6</accession>
<name>A0ACD4ZDD6_9ACTN</name>
<gene>
    <name evidence="1" type="ORF">OG835_03820</name>
</gene>